<evidence type="ECO:0000313" key="1">
    <source>
        <dbReference type="EMBL" id="KAJ1368348.1"/>
    </source>
</evidence>
<organism evidence="1 2">
    <name type="scientific">Parelaphostrongylus tenuis</name>
    <name type="common">Meningeal worm</name>
    <dbReference type="NCBI Taxonomy" id="148309"/>
    <lineage>
        <taxon>Eukaryota</taxon>
        <taxon>Metazoa</taxon>
        <taxon>Ecdysozoa</taxon>
        <taxon>Nematoda</taxon>
        <taxon>Chromadorea</taxon>
        <taxon>Rhabditida</taxon>
        <taxon>Rhabditina</taxon>
        <taxon>Rhabditomorpha</taxon>
        <taxon>Strongyloidea</taxon>
        <taxon>Metastrongylidae</taxon>
        <taxon>Parelaphostrongylus</taxon>
    </lineage>
</organism>
<gene>
    <name evidence="1" type="ORF">KIN20_029464</name>
</gene>
<keyword evidence="2" id="KW-1185">Reference proteome</keyword>
<evidence type="ECO:0000313" key="2">
    <source>
        <dbReference type="Proteomes" id="UP001196413"/>
    </source>
</evidence>
<sequence>MEGMRPKCVIFGNTVTLLCNIDMCKLGGSEPQQLVEAVPSSHLSITGTLTTTNVIMANWSRQMWQSGVNKVVRTLALGPLGSHFFWAVAAVS</sequence>
<proteinExistence type="predicted"/>
<dbReference type="EMBL" id="JAHQIW010006165">
    <property type="protein sequence ID" value="KAJ1368348.1"/>
    <property type="molecule type" value="Genomic_DNA"/>
</dbReference>
<accession>A0AAD5WG04</accession>
<dbReference type="AlphaFoldDB" id="A0AAD5WG04"/>
<protein>
    <submittedName>
        <fullName evidence="1">Uncharacterized protein</fullName>
    </submittedName>
</protein>
<dbReference type="Proteomes" id="UP001196413">
    <property type="component" value="Unassembled WGS sequence"/>
</dbReference>
<name>A0AAD5WG04_PARTN</name>
<reference evidence="1" key="1">
    <citation type="submission" date="2021-06" db="EMBL/GenBank/DDBJ databases">
        <title>Parelaphostrongylus tenuis whole genome reference sequence.</title>
        <authorList>
            <person name="Garwood T.J."/>
            <person name="Larsen P.A."/>
            <person name="Fountain-Jones N.M."/>
            <person name="Garbe J.R."/>
            <person name="Macchietto M.G."/>
            <person name="Kania S.A."/>
            <person name="Gerhold R.W."/>
            <person name="Richards J.E."/>
            <person name="Wolf T.M."/>
        </authorList>
    </citation>
    <scope>NUCLEOTIDE SEQUENCE</scope>
    <source>
        <strain evidence="1">MNPRO001-30</strain>
        <tissue evidence="1">Meninges</tissue>
    </source>
</reference>
<comment type="caution">
    <text evidence="1">The sequence shown here is derived from an EMBL/GenBank/DDBJ whole genome shotgun (WGS) entry which is preliminary data.</text>
</comment>